<accession>A0AAV4RME7</accession>
<gene>
    <name evidence="1" type="ORF">CEXT_717391</name>
</gene>
<evidence type="ECO:0000313" key="1">
    <source>
        <dbReference type="EMBL" id="GIY21966.1"/>
    </source>
</evidence>
<dbReference type="AlphaFoldDB" id="A0AAV4RME7"/>
<keyword evidence="2" id="KW-1185">Reference proteome</keyword>
<dbReference type="Proteomes" id="UP001054945">
    <property type="component" value="Unassembled WGS sequence"/>
</dbReference>
<feature type="non-terminal residue" evidence="1">
    <location>
        <position position="23"/>
    </location>
</feature>
<sequence length="23" mass="2597">MPNLKRANQFFLLSKSLIPPPGQ</sequence>
<reference evidence="1 2" key="1">
    <citation type="submission" date="2021-06" db="EMBL/GenBank/DDBJ databases">
        <title>Caerostris extrusa draft genome.</title>
        <authorList>
            <person name="Kono N."/>
            <person name="Arakawa K."/>
        </authorList>
    </citation>
    <scope>NUCLEOTIDE SEQUENCE [LARGE SCALE GENOMIC DNA]</scope>
</reference>
<dbReference type="EMBL" id="BPLR01008077">
    <property type="protein sequence ID" value="GIY21966.1"/>
    <property type="molecule type" value="Genomic_DNA"/>
</dbReference>
<proteinExistence type="predicted"/>
<comment type="caution">
    <text evidence="1">The sequence shown here is derived from an EMBL/GenBank/DDBJ whole genome shotgun (WGS) entry which is preliminary data.</text>
</comment>
<organism evidence="1 2">
    <name type="scientific">Caerostris extrusa</name>
    <name type="common">Bark spider</name>
    <name type="synonym">Caerostris bankana</name>
    <dbReference type="NCBI Taxonomy" id="172846"/>
    <lineage>
        <taxon>Eukaryota</taxon>
        <taxon>Metazoa</taxon>
        <taxon>Ecdysozoa</taxon>
        <taxon>Arthropoda</taxon>
        <taxon>Chelicerata</taxon>
        <taxon>Arachnida</taxon>
        <taxon>Araneae</taxon>
        <taxon>Araneomorphae</taxon>
        <taxon>Entelegynae</taxon>
        <taxon>Araneoidea</taxon>
        <taxon>Araneidae</taxon>
        <taxon>Caerostris</taxon>
    </lineage>
</organism>
<evidence type="ECO:0000313" key="2">
    <source>
        <dbReference type="Proteomes" id="UP001054945"/>
    </source>
</evidence>
<protein>
    <submittedName>
        <fullName evidence="1">Uncharacterized protein</fullName>
    </submittedName>
</protein>
<name>A0AAV4RME7_CAEEX</name>